<dbReference type="Pfam" id="PF07949">
    <property type="entry name" value="YbbR"/>
    <property type="match status" value="3"/>
</dbReference>
<name>A0ABR6VJD8_9FIRM</name>
<organism evidence="1 2">
    <name type="scientific">Megasphaera hominis</name>
    <dbReference type="NCBI Taxonomy" id="159836"/>
    <lineage>
        <taxon>Bacteria</taxon>
        <taxon>Bacillati</taxon>
        <taxon>Bacillota</taxon>
        <taxon>Negativicutes</taxon>
        <taxon>Veillonellales</taxon>
        <taxon>Veillonellaceae</taxon>
        <taxon>Megasphaera</taxon>
    </lineage>
</organism>
<dbReference type="Proteomes" id="UP000606870">
    <property type="component" value="Unassembled WGS sequence"/>
</dbReference>
<proteinExistence type="predicted"/>
<protein>
    <recommendedName>
        <fullName evidence="3">YbbR-like protein</fullName>
    </recommendedName>
</protein>
<keyword evidence="2" id="KW-1185">Reference proteome</keyword>
<dbReference type="Gene3D" id="2.170.120.30">
    <property type="match status" value="1"/>
</dbReference>
<comment type="caution">
    <text evidence="1">The sequence shown here is derived from an EMBL/GenBank/DDBJ whole genome shotgun (WGS) entry which is preliminary data.</text>
</comment>
<dbReference type="InterPro" id="IPR053154">
    <property type="entry name" value="c-di-AMP_regulator"/>
</dbReference>
<dbReference type="Gene3D" id="2.170.120.40">
    <property type="entry name" value="YbbR-like domain"/>
    <property type="match status" value="2"/>
</dbReference>
<sequence length="305" mass="33008">MIKLNQKWQLRIICLLLAIVLWFVIINEQNPTSEGSFTVPVTVENLNSQYVATNVPKSIYVRLSGPRNTIINMGASDIKAYVDLANAQEGEMEVPIQVTIPKGTELKKQTLTSAKIYVDLYAVQEIPLTPHLAGKLPDNISISSLKMTPDKVVVSGARRLIKKVDRAIIDIPINNNDQDFSVMAPIHLVAADGTPVEGLEMTPWQSKVNVTLMANAVSKRGPVFVTTHGTPGSGLVVKRVAAIPDTVEVRGRADIVGTISGINLAPVNVEGITRSQEWELSAPAIDGAFFSPDTIKVSVEVGDPQ</sequence>
<evidence type="ECO:0000313" key="2">
    <source>
        <dbReference type="Proteomes" id="UP000606870"/>
    </source>
</evidence>
<gene>
    <name evidence="1" type="ORF">H8J70_08385</name>
</gene>
<dbReference type="InterPro" id="IPR012505">
    <property type="entry name" value="YbbR"/>
</dbReference>
<dbReference type="CDD" id="cd20206">
    <property type="entry name" value="YbbR"/>
    <property type="match status" value="1"/>
</dbReference>
<accession>A0ABR6VJD8</accession>
<dbReference type="EMBL" id="JACOGK010000023">
    <property type="protein sequence ID" value="MBC3537268.1"/>
    <property type="molecule type" value="Genomic_DNA"/>
</dbReference>
<evidence type="ECO:0000313" key="1">
    <source>
        <dbReference type="EMBL" id="MBC3537268.1"/>
    </source>
</evidence>
<dbReference type="PANTHER" id="PTHR37804:SF1">
    <property type="entry name" value="CDAA REGULATORY PROTEIN CDAR"/>
    <property type="match status" value="1"/>
</dbReference>
<dbReference type="PANTHER" id="PTHR37804">
    <property type="entry name" value="CDAA REGULATORY PROTEIN CDAR"/>
    <property type="match status" value="1"/>
</dbReference>
<dbReference type="RefSeq" id="WP_186503533.1">
    <property type="nucleotide sequence ID" value="NZ_JACOGK010000023.1"/>
</dbReference>
<evidence type="ECO:0008006" key="3">
    <source>
        <dbReference type="Google" id="ProtNLM"/>
    </source>
</evidence>
<reference evidence="1 2" key="1">
    <citation type="submission" date="2020-08" db="EMBL/GenBank/DDBJ databases">
        <authorList>
            <person name="Liu C."/>
            <person name="Sun Q."/>
        </authorList>
    </citation>
    <scope>NUCLEOTIDE SEQUENCE [LARGE SCALE GENOMIC DNA]</scope>
    <source>
        <strain evidence="1 2">NSJ-59</strain>
    </source>
</reference>